<dbReference type="InterPro" id="IPR020583">
    <property type="entry name" value="Inositol_monoP_metal-BS"/>
</dbReference>
<evidence type="ECO:0000256" key="7">
    <source>
        <dbReference type="ARBA" id="ARBA00022842"/>
    </source>
</evidence>
<dbReference type="GO" id="GO:0008934">
    <property type="term" value="F:inositol monophosphate 1-phosphatase activity"/>
    <property type="evidence" value="ECO:0007669"/>
    <property type="project" value="InterPro"/>
</dbReference>
<evidence type="ECO:0000256" key="1">
    <source>
        <dbReference type="ARBA" id="ARBA00001033"/>
    </source>
</evidence>
<keyword evidence="5 8" id="KW-0479">Metal-binding</keyword>
<dbReference type="Proteomes" id="UP000507470">
    <property type="component" value="Unassembled WGS sequence"/>
</dbReference>
<dbReference type="Pfam" id="PF00459">
    <property type="entry name" value="Inositol_P"/>
    <property type="match status" value="1"/>
</dbReference>
<dbReference type="SUPFAM" id="SSF56655">
    <property type="entry name" value="Carbohydrate phosphatase"/>
    <property type="match status" value="1"/>
</dbReference>
<feature type="binding site" evidence="8">
    <location>
        <position position="91"/>
    </location>
    <ligand>
        <name>Mg(2+)</name>
        <dbReference type="ChEBI" id="CHEBI:18420"/>
        <label>1</label>
        <note>catalytic</note>
    </ligand>
</feature>
<evidence type="ECO:0000256" key="5">
    <source>
        <dbReference type="ARBA" id="ARBA00022723"/>
    </source>
</evidence>
<dbReference type="EMBL" id="CACVKT020008376">
    <property type="protein sequence ID" value="CAC5415055.1"/>
    <property type="molecule type" value="Genomic_DNA"/>
</dbReference>
<organism evidence="10 11">
    <name type="scientific">Mytilus coruscus</name>
    <name type="common">Sea mussel</name>
    <dbReference type="NCBI Taxonomy" id="42192"/>
    <lineage>
        <taxon>Eukaryota</taxon>
        <taxon>Metazoa</taxon>
        <taxon>Spiralia</taxon>
        <taxon>Lophotrochozoa</taxon>
        <taxon>Mollusca</taxon>
        <taxon>Bivalvia</taxon>
        <taxon>Autobranchia</taxon>
        <taxon>Pteriomorphia</taxon>
        <taxon>Mytilida</taxon>
        <taxon>Mytiloidea</taxon>
        <taxon>Mytilidae</taxon>
        <taxon>Mytilinae</taxon>
        <taxon>Mytilus</taxon>
    </lineage>
</organism>
<dbReference type="InterPro" id="IPR000760">
    <property type="entry name" value="Inositol_monophosphatase-like"/>
</dbReference>
<evidence type="ECO:0000256" key="6">
    <source>
        <dbReference type="ARBA" id="ARBA00022801"/>
    </source>
</evidence>
<dbReference type="PROSITE" id="PS00630">
    <property type="entry name" value="IMP_2"/>
    <property type="match status" value="1"/>
</dbReference>
<comment type="pathway">
    <text evidence="3 9">Polyol metabolism; myo-inositol biosynthesis; myo-inositol from D-glucose 6-phosphate: step 2/2.</text>
</comment>
<keyword evidence="7 8" id="KW-0460">Magnesium</keyword>
<dbReference type="UniPathway" id="UPA00823">
    <property type="reaction ID" value="UER00788"/>
</dbReference>
<dbReference type="AlphaFoldDB" id="A0A6J8E6D8"/>
<dbReference type="PRINTS" id="PR00378">
    <property type="entry name" value="LIIMPHPHTASE"/>
</dbReference>
<feature type="binding site" evidence="8">
    <location>
        <position position="94"/>
    </location>
    <ligand>
        <name>Mg(2+)</name>
        <dbReference type="ChEBI" id="CHEBI:18420"/>
        <label>1</label>
        <note>catalytic</note>
    </ligand>
</feature>
<evidence type="ECO:0000313" key="11">
    <source>
        <dbReference type="Proteomes" id="UP000507470"/>
    </source>
</evidence>
<dbReference type="FunFam" id="3.40.190.80:FF:000002">
    <property type="entry name" value="Inositol-1-monophosphatase"/>
    <property type="match status" value="1"/>
</dbReference>
<feature type="binding site" evidence="8">
    <location>
        <position position="71"/>
    </location>
    <ligand>
        <name>Mg(2+)</name>
        <dbReference type="ChEBI" id="CHEBI:18420"/>
        <label>1</label>
        <note>catalytic</note>
    </ligand>
</feature>
<dbReference type="CDD" id="cd01639">
    <property type="entry name" value="IMPase"/>
    <property type="match status" value="1"/>
</dbReference>
<feature type="binding site" evidence="8">
    <location>
        <position position="220"/>
    </location>
    <ligand>
        <name>Mg(2+)</name>
        <dbReference type="ChEBI" id="CHEBI:18420"/>
        <label>2</label>
    </ligand>
</feature>
<dbReference type="InterPro" id="IPR033942">
    <property type="entry name" value="IMPase"/>
</dbReference>
<comment type="cofactor">
    <cofactor evidence="2 8 9">
        <name>Mg(2+)</name>
        <dbReference type="ChEBI" id="CHEBI:18420"/>
    </cofactor>
</comment>
<dbReference type="GO" id="GO:0006021">
    <property type="term" value="P:inositol biosynthetic process"/>
    <property type="evidence" value="ECO:0007669"/>
    <property type="project" value="UniProtKB-UniPathway"/>
</dbReference>
<feature type="binding site" evidence="8">
    <location>
        <position position="93"/>
    </location>
    <ligand>
        <name>Mg(2+)</name>
        <dbReference type="ChEBI" id="CHEBI:18420"/>
        <label>2</label>
    </ligand>
</feature>
<evidence type="ECO:0000256" key="8">
    <source>
        <dbReference type="PIRSR" id="PIRSR600760-2"/>
    </source>
</evidence>
<dbReference type="GO" id="GO:0046872">
    <property type="term" value="F:metal ion binding"/>
    <property type="evidence" value="ECO:0007669"/>
    <property type="project" value="UniProtKB-KW"/>
</dbReference>
<dbReference type="FunFam" id="3.30.540.10:FF:000004">
    <property type="entry name" value="Inositol-1-monophosphatase"/>
    <property type="match status" value="1"/>
</dbReference>
<dbReference type="InterPro" id="IPR020552">
    <property type="entry name" value="Inositol_monoPase_Li-sen"/>
</dbReference>
<proteinExistence type="inferred from homology"/>
<dbReference type="Gene3D" id="3.30.540.10">
    <property type="entry name" value="Fructose-1,6-Bisphosphatase, subunit A, domain 1"/>
    <property type="match status" value="1"/>
</dbReference>
<accession>A0A6J8E6D8</accession>
<reference evidence="10 11" key="1">
    <citation type="submission" date="2020-06" db="EMBL/GenBank/DDBJ databases">
        <authorList>
            <person name="Li R."/>
            <person name="Bekaert M."/>
        </authorList>
    </citation>
    <scope>NUCLEOTIDE SEQUENCE [LARGE SCALE GENOMIC DNA]</scope>
    <source>
        <strain evidence="11">wild</strain>
    </source>
</reference>
<evidence type="ECO:0000313" key="10">
    <source>
        <dbReference type="EMBL" id="CAC5415055.1"/>
    </source>
</evidence>
<dbReference type="GO" id="GO:0007165">
    <property type="term" value="P:signal transduction"/>
    <property type="evidence" value="ECO:0007669"/>
    <property type="project" value="TreeGrafter"/>
</dbReference>
<name>A0A6J8E6D8_MYTCO</name>
<dbReference type="PROSITE" id="PS00629">
    <property type="entry name" value="IMP_1"/>
    <property type="match status" value="1"/>
</dbReference>
<evidence type="ECO:0000256" key="2">
    <source>
        <dbReference type="ARBA" id="ARBA00001946"/>
    </source>
</evidence>
<dbReference type="PANTHER" id="PTHR20854">
    <property type="entry name" value="INOSITOL MONOPHOSPHATASE"/>
    <property type="match status" value="1"/>
</dbReference>
<dbReference type="EC" id="3.1.3.25" evidence="9"/>
<dbReference type="PRINTS" id="PR00377">
    <property type="entry name" value="IMPHPHTASES"/>
</dbReference>
<keyword evidence="6 9" id="KW-0378">Hydrolase</keyword>
<dbReference type="Gene3D" id="3.40.190.80">
    <property type="match status" value="1"/>
</dbReference>
<protein>
    <recommendedName>
        <fullName evidence="9">Inositol-1-monophosphatase</fullName>
        <ecNumber evidence="9">3.1.3.25</ecNumber>
    </recommendedName>
</protein>
<comment type="catalytic activity">
    <reaction evidence="1 9">
        <text>a myo-inositol phosphate + H2O = myo-inositol + phosphate</text>
        <dbReference type="Rhea" id="RHEA:24056"/>
        <dbReference type="ChEBI" id="CHEBI:15377"/>
        <dbReference type="ChEBI" id="CHEBI:17268"/>
        <dbReference type="ChEBI" id="CHEBI:43474"/>
        <dbReference type="ChEBI" id="CHEBI:84139"/>
        <dbReference type="EC" id="3.1.3.25"/>
    </reaction>
</comment>
<comment type="similarity">
    <text evidence="4 9">Belongs to the inositol monophosphatase superfamily.</text>
</comment>
<dbReference type="OrthoDB" id="10254945at2759"/>
<sequence>MSTAEIQDYLKTAIEVAKEAGEVVREAFYKEKSLQTKSNYADLVTETDQAVEKQIINSFKEKYPTHKFIGEETVAGGHKTEWTDDPTWIIDPIDGTTNFVHQIPHTCVCIGLSIKKQMVVGVVYAPILNEMYTGAKGQGAFCNGERISTSQQNDLKQAIIYLEGGSSREPDVLRRKCNIYQKVLQTTRGTRTLGSAAMNMVNVAKGSGDAYVEYGLHIWDFAASGVILIEAGGSMIDPSGGPVDFLSRRVLCASSQPLADQLSTTIPEHIEMERD</sequence>
<evidence type="ECO:0000256" key="4">
    <source>
        <dbReference type="ARBA" id="ARBA00009759"/>
    </source>
</evidence>
<gene>
    <name evidence="10" type="ORF">MCOR_47779</name>
</gene>
<dbReference type="PANTHER" id="PTHR20854:SF4">
    <property type="entry name" value="INOSITOL-1-MONOPHOSPHATASE-RELATED"/>
    <property type="match status" value="1"/>
</dbReference>
<dbReference type="InterPro" id="IPR020550">
    <property type="entry name" value="Inositol_monophosphatase_CS"/>
</dbReference>
<dbReference type="GO" id="GO:0046854">
    <property type="term" value="P:phosphatidylinositol phosphate biosynthetic process"/>
    <property type="evidence" value="ECO:0007669"/>
    <property type="project" value="InterPro"/>
</dbReference>
<evidence type="ECO:0000256" key="9">
    <source>
        <dbReference type="RuleBase" id="RU364068"/>
    </source>
</evidence>
<evidence type="ECO:0000256" key="3">
    <source>
        <dbReference type="ARBA" id="ARBA00005152"/>
    </source>
</evidence>
<keyword evidence="11" id="KW-1185">Reference proteome</keyword>